<organism evidence="1 2">
    <name type="scientific">Solanum commersonii</name>
    <name type="common">Commerson's wild potato</name>
    <name type="synonym">Commerson's nightshade</name>
    <dbReference type="NCBI Taxonomy" id="4109"/>
    <lineage>
        <taxon>Eukaryota</taxon>
        <taxon>Viridiplantae</taxon>
        <taxon>Streptophyta</taxon>
        <taxon>Embryophyta</taxon>
        <taxon>Tracheophyta</taxon>
        <taxon>Spermatophyta</taxon>
        <taxon>Magnoliopsida</taxon>
        <taxon>eudicotyledons</taxon>
        <taxon>Gunneridae</taxon>
        <taxon>Pentapetalae</taxon>
        <taxon>asterids</taxon>
        <taxon>lamiids</taxon>
        <taxon>Solanales</taxon>
        <taxon>Solanaceae</taxon>
        <taxon>Solanoideae</taxon>
        <taxon>Solaneae</taxon>
        <taxon>Solanum</taxon>
    </lineage>
</organism>
<evidence type="ECO:0000313" key="2">
    <source>
        <dbReference type="Proteomes" id="UP000824120"/>
    </source>
</evidence>
<sequence>MDNPIRLRFHICDTAPVGKAEKFNLSATSSNRYNQPLSKPFTQLLKPCSPKFMLLVQPLKNLSLKIHMFVKHVPHLFQKQRQNQKQLFQNRCKFKEEEIVS</sequence>
<accession>A0A9J5XGV6</accession>
<comment type="caution">
    <text evidence="1">The sequence shown here is derived from an EMBL/GenBank/DDBJ whole genome shotgun (WGS) entry which is preliminary data.</text>
</comment>
<dbReference type="AlphaFoldDB" id="A0A9J5XGV6"/>
<reference evidence="1 2" key="1">
    <citation type="submission" date="2020-09" db="EMBL/GenBank/DDBJ databases">
        <title>De no assembly of potato wild relative species, Solanum commersonii.</title>
        <authorList>
            <person name="Cho K."/>
        </authorList>
    </citation>
    <scope>NUCLEOTIDE SEQUENCE [LARGE SCALE GENOMIC DNA]</scope>
    <source>
        <strain evidence="1">LZ3.2</strain>
        <tissue evidence="1">Leaf</tissue>
    </source>
</reference>
<name>A0A9J5XGV6_SOLCO</name>
<protein>
    <submittedName>
        <fullName evidence="1">Uncharacterized protein</fullName>
    </submittedName>
</protein>
<evidence type="ECO:0000313" key="1">
    <source>
        <dbReference type="EMBL" id="KAG5587585.1"/>
    </source>
</evidence>
<keyword evidence="2" id="KW-1185">Reference proteome</keyword>
<dbReference type="EMBL" id="JACXVP010000009">
    <property type="protein sequence ID" value="KAG5587585.1"/>
    <property type="molecule type" value="Genomic_DNA"/>
</dbReference>
<gene>
    <name evidence="1" type="ORF">H5410_048019</name>
</gene>
<proteinExistence type="predicted"/>
<dbReference type="Proteomes" id="UP000824120">
    <property type="component" value="Chromosome 9"/>
</dbReference>